<sequence>MPKYCALIKRVESIPIFKLHIQWLETCTKPKGLLHWLDTKMPTCVGVFSGGDEAEFDETTSFSHLMKGAAAVQENRYEIFPRKGEVWAIYRNFSSEWSSDDLQTCEYDIGEVIEADGTIKVLVLEKVSDYKTVFKAQTKVGCESVLVIPHRQAIRFSHQIPAFQLTDEKEGTLRGCWELDPDGMPVCLFNSISSTLSKETSCADQACSKEIESDGVGSKPNILAKQSPHGPLHLDSCGFTKAQYSTLGEPQKRINSEKEHIMVGRRQLIEHTSSSRLADAYKEKRSEETSGLPLCKRKTATVSVGKKICDGPTVGSENTAKKISPHGVNTTIPVSVDEEIPSSPSPLKVFEKQETEFCNFDDERSCEKFKTGQVWALYCKLDEMPKSYALIESVESYPNFKLAVKWLKSSNPPRGVIPWVDKEMPVCCGIFKVVPGEGVVVNNTIAFSHQLSGVAAGNNLYTICPRVGEVWALYSKFCPDMMCADLKNCEYYMVEVLEVVDARWIIVSVLQSVTSFKTVFNAKGKEGLESFALAIPWVELYRFSHQVPGLKLTEARYGKLRGCWELDPRSMPVSIL</sequence>
<dbReference type="PANTHER" id="PTHR47374:SF6">
    <property type="entry name" value="ENDOSOME ANTIGEN-LIKE PROTEIN, PUTATIVE (DUF3444)-RELATED"/>
    <property type="match status" value="1"/>
</dbReference>
<dbReference type="PANTHER" id="PTHR47374">
    <property type="entry name" value="ENDOSOME ANTIGEN-LIKE PROTEIN, PUTATIVE (DUF3444)-RELATED"/>
    <property type="match status" value="1"/>
</dbReference>
<dbReference type="EMBL" id="JAJJMA010078288">
    <property type="protein sequence ID" value="MCL7028337.1"/>
    <property type="molecule type" value="Genomic_DNA"/>
</dbReference>
<dbReference type="InterPro" id="IPR024593">
    <property type="entry name" value="DUF3444"/>
</dbReference>
<reference evidence="2" key="1">
    <citation type="submission" date="2022-03" db="EMBL/GenBank/DDBJ databases">
        <title>A functionally conserved STORR gene fusion in Papaver species that diverged 16.8 million years ago.</title>
        <authorList>
            <person name="Catania T."/>
        </authorList>
    </citation>
    <scope>NUCLEOTIDE SEQUENCE</scope>
    <source>
        <strain evidence="2">S-191538</strain>
    </source>
</reference>
<comment type="caution">
    <text evidence="2">The sequence shown here is derived from an EMBL/GenBank/DDBJ whole genome shotgun (WGS) entry which is preliminary data.</text>
</comment>
<proteinExistence type="predicted"/>
<organism evidence="2 3">
    <name type="scientific">Papaver nudicaule</name>
    <name type="common">Iceland poppy</name>
    <dbReference type="NCBI Taxonomy" id="74823"/>
    <lineage>
        <taxon>Eukaryota</taxon>
        <taxon>Viridiplantae</taxon>
        <taxon>Streptophyta</taxon>
        <taxon>Embryophyta</taxon>
        <taxon>Tracheophyta</taxon>
        <taxon>Spermatophyta</taxon>
        <taxon>Magnoliopsida</taxon>
        <taxon>Ranunculales</taxon>
        <taxon>Papaveraceae</taxon>
        <taxon>Papaveroideae</taxon>
        <taxon>Papaver</taxon>
    </lineage>
</organism>
<feature type="domain" description="DUF3444" evidence="1">
    <location>
        <begin position="350"/>
        <end position="555"/>
    </location>
</feature>
<dbReference type="Pfam" id="PF11926">
    <property type="entry name" value="DUF3444"/>
    <property type="match status" value="2"/>
</dbReference>
<protein>
    <recommendedName>
        <fullName evidence="1">DUF3444 domain-containing protein</fullName>
    </recommendedName>
</protein>
<evidence type="ECO:0000313" key="3">
    <source>
        <dbReference type="Proteomes" id="UP001177140"/>
    </source>
</evidence>
<accession>A0AA41V1M4</accession>
<evidence type="ECO:0000313" key="2">
    <source>
        <dbReference type="EMBL" id="MCL7028337.1"/>
    </source>
</evidence>
<dbReference type="AlphaFoldDB" id="A0AA41V1M4"/>
<feature type="domain" description="DUF3444" evidence="1">
    <location>
        <begin position="1"/>
        <end position="168"/>
    </location>
</feature>
<keyword evidence="3" id="KW-1185">Reference proteome</keyword>
<evidence type="ECO:0000259" key="1">
    <source>
        <dbReference type="Pfam" id="PF11926"/>
    </source>
</evidence>
<dbReference type="Proteomes" id="UP001177140">
    <property type="component" value="Unassembled WGS sequence"/>
</dbReference>
<name>A0AA41V1M4_PAPNU</name>
<gene>
    <name evidence="2" type="ORF">MKW94_012177</name>
</gene>